<dbReference type="PANTHER" id="PTHR32196">
    <property type="entry name" value="ABC TRANSPORTER PERMEASE PROTEIN YPHD-RELATED-RELATED"/>
    <property type="match status" value="1"/>
</dbReference>
<feature type="transmembrane region" description="Helical" evidence="6">
    <location>
        <begin position="43"/>
        <end position="64"/>
    </location>
</feature>
<keyword evidence="5 6" id="KW-0472">Membrane</keyword>
<comment type="subcellular location">
    <subcellularLocation>
        <location evidence="1">Cell membrane</location>
        <topology evidence="1">Multi-pass membrane protein</topology>
    </subcellularLocation>
</comment>
<comment type="caution">
    <text evidence="7">The sequence shown here is derived from an EMBL/GenBank/DDBJ whole genome shotgun (WGS) entry which is preliminary data.</text>
</comment>
<name>X1KRF8_9ZZZZ</name>
<dbReference type="CDD" id="cd06579">
    <property type="entry name" value="TM_PBP1_transp_AraH_like"/>
    <property type="match status" value="1"/>
</dbReference>
<evidence type="ECO:0000313" key="7">
    <source>
        <dbReference type="EMBL" id="GAI09662.1"/>
    </source>
</evidence>
<keyword evidence="2" id="KW-1003">Cell membrane</keyword>
<dbReference type="GO" id="GO:0005886">
    <property type="term" value="C:plasma membrane"/>
    <property type="evidence" value="ECO:0007669"/>
    <property type="project" value="UniProtKB-SubCell"/>
</dbReference>
<feature type="transmembrane region" description="Helical" evidence="6">
    <location>
        <begin position="124"/>
        <end position="142"/>
    </location>
</feature>
<keyword evidence="3 6" id="KW-0812">Transmembrane</keyword>
<evidence type="ECO:0000256" key="5">
    <source>
        <dbReference type="ARBA" id="ARBA00023136"/>
    </source>
</evidence>
<feature type="transmembrane region" description="Helical" evidence="6">
    <location>
        <begin position="94"/>
        <end position="117"/>
    </location>
</feature>
<evidence type="ECO:0000256" key="3">
    <source>
        <dbReference type="ARBA" id="ARBA00022692"/>
    </source>
</evidence>
<feature type="transmembrane region" description="Helical" evidence="6">
    <location>
        <begin position="218"/>
        <end position="243"/>
    </location>
</feature>
<organism evidence="7">
    <name type="scientific">marine sediment metagenome</name>
    <dbReference type="NCBI Taxonomy" id="412755"/>
    <lineage>
        <taxon>unclassified sequences</taxon>
        <taxon>metagenomes</taxon>
        <taxon>ecological metagenomes</taxon>
    </lineage>
</organism>
<feature type="transmembrane region" description="Helical" evidence="6">
    <location>
        <begin position="12"/>
        <end position="31"/>
    </location>
</feature>
<feature type="transmembrane region" description="Helical" evidence="6">
    <location>
        <begin position="255"/>
        <end position="281"/>
    </location>
</feature>
<evidence type="ECO:0008006" key="8">
    <source>
        <dbReference type="Google" id="ProtNLM"/>
    </source>
</evidence>
<feature type="transmembrane region" description="Helical" evidence="6">
    <location>
        <begin position="169"/>
        <end position="187"/>
    </location>
</feature>
<sequence length="304" mass="32594">MLEKIKLKISESKLQLSILGVLIIVFVIFIIGNPRTFLSYRIYYAFMSTIPFSAILALSLTPVIILGEIDLSFPSVMGFCAWMFSFVFSQTNNIYTAFVVSLAVGLIAGFINSVLIVRVGIPSLILTIGMMFLWRGLVYIASGGQGLSLVGTQGTILYKALVGRIGGEVPAQAVWAVVIAVVFALILNRHRFGAHILYTGDDAVSAKMMGVNVERVKTIVFMQVGVCAAFAGILVTLEVLYLWPSTGQGYLMKSLASVFIGGTSVFGGMGTIFGTFIGAIIMGSLEAGIVSSGISGFWTQFIFG</sequence>
<proteinExistence type="predicted"/>
<gene>
    <name evidence="7" type="ORF">S06H3_15371</name>
</gene>
<evidence type="ECO:0000256" key="1">
    <source>
        <dbReference type="ARBA" id="ARBA00004651"/>
    </source>
</evidence>
<dbReference type="GO" id="GO:0022857">
    <property type="term" value="F:transmembrane transporter activity"/>
    <property type="evidence" value="ECO:0007669"/>
    <property type="project" value="InterPro"/>
</dbReference>
<dbReference type="AlphaFoldDB" id="X1KRF8"/>
<reference evidence="7" key="1">
    <citation type="journal article" date="2014" name="Front. Microbiol.">
        <title>High frequency of phylogenetically diverse reductive dehalogenase-homologous genes in deep subseafloor sedimentary metagenomes.</title>
        <authorList>
            <person name="Kawai M."/>
            <person name="Futagami T."/>
            <person name="Toyoda A."/>
            <person name="Takaki Y."/>
            <person name="Nishi S."/>
            <person name="Hori S."/>
            <person name="Arai W."/>
            <person name="Tsubouchi T."/>
            <person name="Morono Y."/>
            <person name="Uchiyama I."/>
            <person name="Ito T."/>
            <person name="Fujiyama A."/>
            <person name="Inagaki F."/>
            <person name="Takami H."/>
        </authorList>
    </citation>
    <scope>NUCLEOTIDE SEQUENCE</scope>
    <source>
        <strain evidence="7">Expedition CK06-06</strain>
    </source>
</reference>
<evidence type="ECO:0000256" key="2">
    <source>
        <dbReference type="ARBA" id="ARBA00022475"/>
    </source>
</evidence>
<dbReference type="EMBL" id="BARV01007562">
    <property type="protein sequence ID" value="GAI09662.1"/>
    <property type="molecule type" value="Genomic_DNA"/>
</dbReference>
<evidence type="ECO:0000256" key="4">
    <source>
        <dbReference type="ARBA" id="ARBA00022989"/>
    </source>
</evidence>
<dbReference type="Pfam" id="PF02653">
    <property type="entry name" value="BPD_transp_2"/>
    <property type="match status" value="1"/>
</dbReference>
<feature type="non-terminal residue" evidence="7">
    <location>
        <position position="304"/>
    </location>
</feature>
<keyword evidence="4 6" id="KW-1133">Transmembrane helix</keyword>
<protein>
    <recommendedName>
        <fullName evidence="8">ABC transporter permease</fullName>
    </recommendedName>
</protein>
<accession>X1KRF8</accession>
<evidence type="ECO:0000256" key="6">
    <source>
        <dbReference type="SAM" id="Phobius"/>
    </source>
</evidence>
<dbReference type="InterPro" id="IPR001851">
    <property type="entry name" value="ABC_transp_permease"/>
</dbReference>